<proteinExistence type="predicted"/>
<feature type="compositionally biased region" description="Low complexity" evidence="1">
    <location>
        <begin position="101"/>
        <end position="127"/>
    </location>
</feature>
<feature type="domain" description="Rhodanese" evidence="3">
    <location>
        <begin position="179"/>
        <end position="273"/>
    </location>
</feature>
<dbReference type="InterPro" id="IPR036873">
    <property type="entry name" value="Rhodanese-like_dom_sf"/>
</dbReference>
<dbReference type="Proteomes" id="UP000696931">
    <property type="component" value="Unassembled WGS sequence"/>
</dbReference>
<dbReference type="Gene3D" id="3.40.250.10">
    <property type="entry name" value="Rhodanese-like domain"/>
    <property type="match status" value="1"/>
</dbReference>
<keyword evidence="2" id="KW-1133">Transmembrane helix</keyword>
<evidence type="ECO:0000256" key="1">
    <source>
        <dbReference type="SAM" id="MobiDB-lite"/>
    </source>
</evidence>
<evidence type="ECO:0000256" key="2">
    <source>
        <dbReference type="SAM" id="Phobius"/>
    </source>
</evidence>
<dbReference type="InterPro" id="IPR001307">
    <property type="entry name" value="Thiosulphate_STrfase_CS"/>
</dbReference>
<organism evidence="4 5">
    <name type="scientific">Eiseniibacteriota bacterium</name>
    <dbReference type="NCBI Taxonomy" id="2212470"/>
    <lineage>
        <taxon>Bacteria</taxon>
        <taxon>Candidatus Eiseniibacteriota</taxon>
    </lineage>
</organism>
<feature type="region of interest" description="Disordered" evidence="1">
    <location>
        <begin position="74"/>
        <end position="140"/>
    </location>
</feature>
<dbReference type="AlphaFoldDB" id="A0A933SI25"/>
<dbReference type="InterPro" id="IPR050229">
    <property type="entry name" value="GlpE_sulfurtransferase"/>
</dbReference>
<reference evidence="4" key="1">
    <citation type="submission" date="2020-07" db="EMBL/GenBank/DDBJ databases">
        <title>Huge and variable diversity of episymbiotic CPR bacteria and DPANN archaea in groundwater ecosystems.</title>
        <authorList>
            <person name="He C.Y."/>
            <person name="Keren R."/>
            <person name="Whittaker M."/>
            <person name="Farag I.F."/>
            <person name="Doudna J."/>
            <person name="Cate J.H.D."/>
            <person name="Banfield J.F."/>
        </authorList>
    </citation>
    <scope>NUCLEOTIDE SEQUENCE</scope>
    <source>
        <strain evidence="4">NC_groundwater_1813_Pr3_B-0.1um_71_17</strain>
    </source>
</reference>
<dbReference type="Pfam" id="PF00581">
    <property type="entry name" value="Rhodanese"/>
    <property type="match status" value="1"/>
</dbReference>
<dbReference type="CDD" id="cd00158">
    <property type="entry name" value="RHOD"/>
    <property type="match status" value="1"/>
</dbReference>
<dbReference type="PANTHER" id="PTHR43031">
    <property type="entry name" value="FAD-DEPENDENT OXIDOREDUCTASE"/>
    <property type="match status" value="1"/>
</dbReference>
<dbReference type="SMART" id="SM00450">
    <property type="entry name" value="RHOD"/>
    <property type="match status" value="1"/>
</dbReference>
<dbReference type="SUPFAM" id="SSF52821">
    <property type="entry name" value="Rhodanese/Cell cycle control phosphatase"/>
    <property type="match status" value="1"/>
</dbReference>
<dbReference type="EMBL" id="JACRIW010000104">
    <property type="protein sequence ID" value="MBI5170723.1"/>
    <property type="molecule type" value="Genomic_DNA"/>
</dbReference>
<dbReference type="PROSITE" id="PS00380">
    <property type="entry name" value="RHODANESE_1"/>
    <property type="match status" value="1"/>
</dbReference>
<evidence type="ECO:0000259" key="3">
    <source>
        <dbReference type="PROSITE" id="PS50206"/>
    </source>
</evidence>
<accession>A0A933SI25</accession>
<protein>
    <submittedName>
        <fullName evidence="4">Rhodanese-like domain-containing protein</fullName>
    </submittedName>
</protein>
<dbReference type="PANTHER" id="PTHR43031:SF7">
    <property type="entry name" value="NITRIC OXIDE REDUCTASE FLRD-NAD(+) REDUCTASE"/>
    <property type="match status" value="1"/>
</dbReference>
<gene>
    <name evidence="4" type="ORF">HZA61_14635</name>
</gene>
<dbReference type="GO" id="GO:0004792">
    <property type="term" value="F:thiosulfate-cyanide sulfurtransferase activity"/>
    <property type="evidence" value="ECO:0007669"/>
    <property type="project" value="InterPro"/>
</dbReference>
<keyword evidence="2" id="KW-0472">Membrane</keyword>
<name>A0A933SI25_UNCEI</name>
<evidence type="ECO:0000313" key="5">
    <source>
        <dbReference type="Proteomes" id="UP000696931"/>
    </source>
</evidence>
<dbReference type="PROSITE" id="PS50206">
    <property type="entry name" value="RHODANESE_3"/>
    <property type="match status" value="1"/>
</dbReference>
<dbReference type="InterPro" id="IPR001763">
    <property type="entry name" value="Rhodanese-like_dom"/>
</dbReference>
<keyword evidence="2" id="KW-0812">Transmembrane</keyword>
<feature type="transmembrane region" description="Helical" evidence="2">
    <location>
        <begin position="20"/>
        <end position="40"/>
    </location>
</feature>
<sequence length="277" mass="28282">MTEPSTESTPRRSSLARDVAVIVLAGIALGLSFNALQASARSPRALSWIRHEPKLASFESLAGTLPEEVPAAAAVRPAPEPTPQAVGSAPAPVATSAGTKPVPVTPSAPSAPAAPAQQGVKPTGKPAATPPAAPAGTPAQPQIVTDESVAAPVPVVLPVVPETREPLEVGLDFTKRFHAGRGAAFVDARSAEEYAEGHIPGAASLPFDDVYKKPELAKAFDEKGLPIIVYCGGGDCDLARTLAYALIEAGHKRVLVFKDGLPGWAAAGMPVTKGAQP</sequence>
<comment type="caution">
    <text evidence="4">The sequence shown here is derived from an EMBL/GenBank/DDBJ whole genome shotgun (WGS) entry which is preliminary data.</text>
</comment>
<evidence type="ECO:0000313" key="4">
    <source>
        <dbReference type="EMBL" id="MBI5170723.1"/>
    </source>
</evidence>